<dbReference type="GO" id="GO:0019902">
    <property type="term" value="F:phosphatase binding"/>
    <property type="evidence" value="ECO:0007669"/>
    <property type="project" value="TreeGrafter"/>
</dbReference>
<reference evidence="2 3" key="1">
    <citation type="submission" date="2024-04" db="EMBL/GenBank/DDBJ databases">
        <authorList>
            <consortium name="Genoscope - CEA"/>
            <person name="William W."/>
        </authorList>
    </citation>
    <scope>NUCLEOTIDE SEQUENCE [LARGE SCALE GENOMIC DNA]</scope>
</reference>
<sequence>MSKVGQNTHSKKMKQDLQAELNTVLSVQAEKIRQRLNNERQAIAENIEIAVPQVKGISHEMVSGIFVMDSSSHNPVAGLSLTPISKARQRRRLKIKTALPHRQTQSTHKTKTAYEGQTRYFQGSSTVNIKNYRPGYTWSMGGRIKELRIRCIARKHIYIWRKKVFGRVPLALAQQHHEMRLMQKAFNEWYDFWWEIVKEWRLSVRAECHYRYKLGVQMFLKWKAFIASRRFSNAKVASASNYYNRHLQKKVWEEWKSYIKHRHIKQQMKKKSDEFNSTNLTRKTWKIWKDRHSKHIAQKEDITTALQFWSYRIQAHHWLIWKAAFIERQQQQKRYLDATIYHNTVVVTKFLQNWKQFLEHRRAKKKQIGFVRAVYHGKLQERYFNHWCQRWHLMRSLQQHHLKIESLSHTFRCRWVVWRWIQFVGINREMRVKEKLADNHFHHQLLRIGVDAFRLNVVHSHIKVMRTQLSHQIRVVQLQRGAWGMWKSAFEEREELKILPQTELAKEHFNTTVTRKCFLALIDYTQWRQHRKKQYAQADAHFYLRIVPVCFYHMHLFVELEKTCRENSVKAVAFRRHNMELKIFKTWVTAANQSRDDRMMDRMALLHRESVILQRSFTLWKERTEDKAQEIKKMSQVKEQYLWSLCYKAFCAWKKLVADEKLLVLHVKKASQHHYLKTLHKSMEQWKKWVNERKIKKAQIQKAANHLKFKVLKKCMSTWKVFAIQGRKFKLLADERYKKSCSKLLSETILKWRKVSSNLALQRKKENAAHVYHNRVLLLRVLQEWHHYSSIHAYKRSQTNQLLNEAKEHLQKFKLMVYMKHWIHAHKAMSSSQQHLQLALAHFNKKLLVKAMLAWKLYCRMFIRNQLMTRQCRWFHDVRVTAKHFLIWKERLSVKSEEMGKTQLALWQWSLVLQRKVLVAWQVYIVQRKHKKSRLAEAAFLWRQNLLRKACVQWLATADSLSHMRSVMAVRHQAKSVFDSFQLVQRCGLHWKVWAKRRASNQRTLAIREKSTTAIANGQLEKNPNQFPITSHIYPRSNDHQAYCGKLVLIPEPAVSPVRPPNTERFQGHLGNFVKSKQRPKPKRPSFLVDSLKRAGLCMDAQESRDLEVCGMSDVHASRNQFHDIALHQEHIDENGSDVSISSLGPRSKLVHEEESSKDPFFTISHTKSLKLGPRFSSLPISNSITEQGPSDYQKDLRLSGHTHTQGPENILLEQTVKIQQESSVQVTPIQLTPIVLLKPEDFMTKPACPSKPNEILDLRNELIVRYEPTALQDNVHDVVDFLSKLSDTSHTESLSSLDSEKENVMPHKTKLCNQKVRDVDGDLSSLGRASENLLFVSNNYSSPEEEIFSIRDRLKHFHQQKQKLRALRKQHKQLSHWLRDQEHLGNKEDEDCKNAVQELEMLKLERTELHSVIESQRPACEILVQQAQTLAKKFHHL</sequence>
<dbReference type="InterPro" id="IPR052270">
    <property type="entry name" value="CACF_protein"/>
</dbReference>
<evidence type="ECO:0000259" key="1">
    <source>
        <dbReference type="Pfam" id="PF08457"/>
    </source>
</evidence>
<protein>
    <recommendedName>
        <fullName evidence="1">Sfi1 spindle body domain-containing protein</fullName>
    </recommendedName>
</protein>
<name>A0AAV2HC85_LYMST</name>
<evidence type="ECO:0000313" key="2">
    <source>
        <dbReference type="EMBL" id="CAL1530935.1"/>
    </source>
</evidence>
<dbReference type="PANTHER" id="PTHR22028:SF4">
    <property type="entry name" value="PROTEIN SFI1 HOMOLOG"/>
    <property type="match status" value="1"/>
</dbReference>
<keyword evidence="3" id="KW-1185">Reference proteome</keyword>
<feature type="domain" description="Sfi1 spindle body" evidence="1">
    <location>
        <begin position="503"/>
        <end position="745"/>
    </location>
</feature>
<dbReference type="InterPro" id="IPR013665">
    <property type="entry name" value="Sfi1_dom"/>
</dbReference>
<accession>A0AAV2HC85</accession>
<dbReference type="EMBL" id="CAXITT010000078">
    <property type="protein sequence ID" value="CAL1530935.1"/>
    <property type="molecule type" value="Genomic_DNA"/>
</dbReference>
<proteinExistence type="predicted"/>
<evidence type="ECO:0000313" key="3">
    <source>
        <dbReference type="Proteomes" id="UP001497497"/>
    </source>
</evidence>
<dbReference type="Proteomes" id="UP001497497">
    <property type="component" value="Unassembled WGS sequence"/>
</dbReference>
<dbReference type="Pfam" id="PF08457">
    <property type="entry name" value="Sfi1"/>
    <property type="match status" value="2"/>
</dbReference>
<organism evidence="2 3">
    <name type="scientific">Lymnaea stagnalis</name>
    <name type="common">Great pond snail</name>
    <name type="synonym">Helix stagnalis</name>
    <dbReference type="NCBI Taxonomy" id="6523"/>
    <lineage>
        <taxon>Eukaryota</taxon>
        <taxon>Metazoa</taxon>
        <taxon>Spiralia</taxon>
        <taxon>Lophotrochozoa</taxon>
        <taxon>Mollusca</taxon>
        <taxon>Gastropoda</taxon>
        <taxon>Heterobranchia</taxon>
        <taxon>Euthyneura</taxon>
        <taxon>Panpulmonata</taxon>
        <taxon>Hygrophila</taxon>
        <taxon>Lymnaeoidea</taxon>
        <taxon>Lymnaeidae</taxon>
        <taxon>Lymnaea</taxon>
    </lineage>
</organism>
<gene>
    <name evidence="2" type="ORF">GSLYS_00005060001</name>
</gene>
<comment type="caution">
    <text evidence="2">The sequence shown here is derived from an EMBL/GenBank/DDBJ whole genome shotgun (WGS) entry which is preliminary data.</text>
</comment>
<feature type="domain" description="Sfi1 spindle body" evidence="1">
    <location>
        <begin position="234"/>
        <end position="400"/>
    </location>
</feature>
<dbReference type="PANTHER" id="PTHR22028">
    <property type="entry name" value="SFI1 SPINDLE BODY DOMAIN-CONTAINING PROTEIN-RELATED"/>
    <property type="match status" value="1"/>
</dbReference>